<reference evidence="5" key="1">
    <citation type="submission" date="2020-01" db="EMBL/GenBank/DDBJ databases">
        <title>Genome sequence of Kobresia littledalei, the first chromosome-level genome in the family Cyperaceae.</title>
        <authorList>
            <person name="Qu G."/>
        </authorList>
    </citation>
    <scope>NUCLEOTIDE SEQUENCE</scope>
    <source>
        <strain evidence="5">C.B.Clarke</strain>
        <tissue evidence="5">Leaf</tissue>
    </source>
</reference>
<dbReference type="Proteomes" id="UP000623129">
    <property type="component" value="Unassembled WGS sequence"/>
</dbReference>
<accession>A0A833QNP2</accession>
<dbReference type="InterPro" id="IPR044560">
    <property type="entry name" value="MOase"/>
</dbReference>
<dbReference type="SUPFAM" id="SSF51905">
    <property type="entry name" value="FAD/NAD(P)-binding domain"/>
    <property type="match status" value="1"/>
</dbReference>
<dbReference type="InterPro" id="IPR002938">
    <property type="entry name" value="FAD-bd"/>
</dbReference>
<name>A0A833QNP2_9POAL</name>
<dbReference type="PRINTS" id="PR00420">
    <property type="entry name" value="RNGMNOXGNASE"/>
</dbReference>
<keyword evidence="1" id="KW-0560">Oxidoreductase</keyword>
<evidence type="ECO:0000259" key="4">
    <source>
        <dbReference type="Pfam" id="PF01494"/>
    </source>
</evidence>
<dbReference type="Gene3D" id="3.50.50.60">
    <property type="entry name" value="FAD/NAD(P)-binding domain"/>
    <property type="match status" value="1"/>
</dbReference>
<evidence type="ECO:0000256" key="3">
    <source>
        <dbReference type="ARBA" id="ARBA00024018"/>
    </source>
</evidence>
<evidence type="ECO:0000256" key="2">
    <source>
        <dbReference type="ARBA" id="ARBA00023033"/>
    </source>
</evidence>
<evidence type="ECO:0000313" key="5">
    <source>
        <dbReference type="EMBL" id="KAF3330560.1"/>
    </source>
</evidence>
<dbReference type="Pfam" id="PF01494">
    <property type="entry name" value="FAD_binding_3"/>
    <property type="match status" value="1"/>
</dbReference>
<keyword evidence="6" id="KW-1185">Reference proteome</keyword>
<comment type="similarity">
    <text evidence="3">Belongs to the 3-hydroxybenzoate 6-hydroxylase family.</text>
</comment>
<comment type="caution">
    <text evidence="5">The sequence shown here is derived from an EMBL/GenBank/DDBJ whole genome shotgun (WGS) entry which is preliminary data.</text>
</comment>
<keyword evidence="2" id="KW-0503">Monooxygenase</keyword>
<dbReference type="OrthoDB" id="1878542at2759"/>
<evidence type="ECO:0000313" key="6">
    <source>
        <dbReference type="Proteomes" id="UP000623129"/>
    </source>
</evidence>
<organism evidence="5 6">
    <name type="scientific">Carex littledalei</name>
    <dbReference type="NCBI Taxonomy" id="544730"/>
    <lineage>
        <taxon>Eukaryota</taxon>
        <taxon>Viridiplantae</taxon>
        <taxon>Streptophyta</taxon>
        <taxon>Embryophyta</taxon>
        <taxon>Tracheophyta</taxon>
        <taxon>Spermatophyta</taxon>
        <taxon>Magnoliopsida</taxon>
        <taxon>Liliopsida</taxon>
        <taxon>Poales</taxon>
        <taxon>Cyperaceae</taxon>
        <taxon>Cyperoideae</taxon>
        <taxon>Cariceae</taxon>
        <taxon>Carex</taxon>
        <taxon>Carex subgen. Euthyceras</taxon>
    </lineage>
</organism>
<dbReference type="PANTHER" id="PTHR45934">
    <property type="entry name" value="FAD/NAD(P)-BINDING OXIDOREDUCTASE FAMILY PROTEIN"/>
    <property type="match status" value="1"/>
</dbReference>
<feature type="domain" description="FAD-binding" evidence="4">
    <location>
        <begin position="10"/>
        <end position="365"/>
    </location>
</feature>
<dbReference type="InterPro" id="IPR036188">
    <property type="entry name" value="FAD/NAD-bd_sf"/>
</dbReference>
<proteinExistence type="inferred from homology"/>
<dbReference type="PROSITE" id="PS51257">
    <property type="entry name" value="PROKAR_LIPOPROTEIN"/>
    <property type="match status" value="1"/>
</dbReference>
<dbReference type="GO" id="GO:0071949">
    <property type="term" value="F:FAD binding"/>
    <property type="evidence" value="ECO:0007669"/>
    <property type="project" value="InterPro"/>
</dbReference>
<dbReference type="PANTHER" id="PTHR45934:SF1">
    <property type="entry name" value="OS04G0423100 PROTEIN"/>
    <property type="match status" value="1"/>
</dbReference>
<sequence length="418" mass="46916">MPPEEKGEVEYEVVVVGAGIAGLACARALHQVGVQRVLLLDKYDGVRSDGAAVLLYPNGWHALEALGLDKLKDVYPTCHLRKQTNLETGETKEMLLTGTVDRPGIGVRTVHRKVLLQALAEELPQDNVRFTSRLVSIKSEPASGKTSLNFTKLQLDDGSVIRTKVLIGCDGVHSLVAEWLGLSQAAESKRSIIRGLAEFENGHNFSNELQEYVLKDKRGAFVPVNGKEVYWYITHDTGPRDLEATRRPKRTLMQVMHNLAEGFPDRFVNVVRYSDPNTVTRTYMLYRSLWGLLLGRPHRNLITVAGDAFHPIGSDLSLGSCMALEDAVILARHISSSMRNQHDREDAIEAYVKERRWRVAAVAAWSYMSVWTHHNWSELGFCGRAVKFLVEKVFDWFVGPRIMKTMNNDCRDLNSGGY</sequence>
<gene>
    <name evidence="5" type="ORF">FCM35_KLT03914</name>
</gene>
<dbReference type="AlphaFoldDB" id="A0A833QNP2"/>
<evidence type="ECO:0000256" key="1">
    <source>
        <dbReference type="ARBA" id="ARBA00023002"/>
    </source>
</evidence>
<dbReference type="GO" id="GO:0004497">
    <property type="term" value="F:monooxygenase activity"/>
    <property type="evidence" value="ECO:0007669"/>
    <property type="project" value="UniProtKB-KW"/>
</dbReference>
<protein>
    <submittedName>
        <fullName evidence="5">FAD-dependent urate hydroxylase</fullName>
    </submittedName>
</protein>
<dbReference type="EMBL" id="SWLB01000013">
    <property type="protein sequence ID" value="KAF3330560.1"/>
    <property type="molecule type" value="Genomic_DNA"/>
</dbReference>